<dbReference type="Proteomes" id="UP001165366">
    <property type="component" value="Unassembled WGS sequence"/>
</dbReference>
<dbReference type="EMBL" id="JAKLWS010000003">
    <property type="protein sequence ID" value="MCG2587771.1"/>
    <property type="molecule type" value="Genomic_DNA"/>
</dbReference>
<dbReference type="GO" id="GO:0016740">
    <property type="term" value="F:transferase activity"/>
    <property type="evidence" value="ECO:0007669"/>
    <property type="project" value="UniProtKB-KW"/>
</dbReference>
<name>A0ABS9KA94_9BACT</name>
<evidence type="ECO:0000313" key="2">
    <source>
        <dbReference type="Proteomes" id="UP001165366"/>
    </source>
</evidence>
<evidence type="ECO:0000313" key="1">
    <source>
        <dbReference type="EMBL" id="MCG2587771.1"/>
    </source>
</evidence>
<comment type="caution">
    <text evidence="1">The sequence shown here is derived from an EMBL/GenBank/DDBJ whole genome shotgun (WGS) entry which is preliminary data.</text>
</comment>
<dbReference type="InterPro" id="IPR014942">
    <property type="entry name" value="AbiEii"/>
</dbReference>
<dbReference type="RefSeq" id="WP_237852614.1">
    <property type="nucleotide sequence ID" value="NZ_JAKLWS010000003.1"/>
</dbReference>
<organism evidence="1 2">
    <name type="scientific">Rhodohalobacter sulfatireducens</name>
    <dbReference type="NCBI Taxonomy" id="2911366"/>
    <lineage>
        <taxon>Bacteria</taxon>
        <taxon>Pseudomonadati</taxon>
        <taxon>Balneolota</taxon>
        <taxon>Balneolia</taxon>
        <taxon>Balneolales</taxon>
        <taxon>Balneolaceae</taxon>
        <taxon>Rhodohalobacter</taxon>
    </lineage>
</organism>
<dbReference type="Pfam" id="PF08843">
    <property type="entry name" value="AbiEii"/>
    <property type="match status" value="1"/>
</dbReference>
<protein>
    <submittedName>
        <fullName evidence="1">Nucleotidyl transferase AbiEii/AbiGii toxin family protein</fullName>
    </submittedName>
</protein>
<dbReference type="Gene3D" id="3.10.450.620">
    <property type="entry name" value="JHP933, nucleotidyltransferase-like core domain"/>
    <property type="match status" value="1"/>
</dbReference>
<accession>A0ABS9KA94</accession>
<reference evidence="1" key="1">
    <citation type="submission" date="2022-01" db="EMBL/GenBank/DDBJ databases">
        <authorList>
            <person name="Wang Y."/>
        </authorList>
    </citation>
    <scope>NUCLEOTIDE SEQUENCE</scope>
    <source>
        <strain evidence="1">WB101</strain>
    </source>
</reference>
<gene>
    <name evidence="1" type="ORF">L6773_04295</name>
</gene>
<reference evidence="1" key="2">
    <citation type="submission" date="2024-05" db="EMBL/GenBank/DDBJ databases">
        <title>Rhodohalobacter halophilus gen. nov., sp. nov., a moderately halophilic member of the family Balneolaceae.</title>
        <authorList>
            <person name="Xia J."/>
        </authorList>
    </citation>
    <scope>NUCLEOTIDE SEQUENCE</scope>
    <source>
        <strain evidence="1">WB101</strain>
    </source>
</reference>
<keyword evidence="2" id="KW-1185">Reference proteome</keyword>
<sequence>MIDQSKLTDEWVQQVAGEHKADPLLIEKVIRALLLLEGLVKQDLSFVFKGGTALMLHFNSTKRLSIDIDIILPDKEINMDEILTSVVEEQNFTKFELQERSARSDIEKAHYKLYYTPVRPSGGDEEYVLLDILFEDLNYTKMEQLPVKSPFVPQTGNPLMVDIPSIEDLLGDKLTAFAPNTTGIPYFKGDDSMSMEIIKQLYDIGNLFDVAEDLQVVKETFHKFAIAELAYRDQDGLKPEDVIEDIYQTSLSIATRGKGGKADFDELQSGIRRIKSFIFSESYHLEKAITHATKAAYMATLLRKDSDSIERFDSDTNMKDWIIEEPINTRVNKLKKSDPEAFFYWYKIFELSQED</sequence>
<keyword evidence="1" id="KW-0808">Transferase</keyword>
<proteinExistence type="predicted"/>